<reference evidence="2 3" key="1">
    <citation type="submission" date="2018-06" db="EMBL/GenBank/DDBJ databases">
        <title>Comparative genomics reveals the genomic features of Rhizophagus irregularis, R. cerebriforme, R. diaphanum and Gigaspora rosea, and their symbiotic lifestyle signature.</title>
        <authorList>
            <person name="Morin E."/>
            <person name="San Clemente H."/>
            <person name="Chen E.C.H."/>
            <person name="De La Providencia I."/>
            <person name="Hainaut M."/>
            <person name="Kuo A."/>
            <person name="Kohler A."/>
            <person name="Murat C."/>
            <person name="Tang N."/>
            <person name="Roy S."/>
            <person name="Loubradou J."/>
            <person name="Henrissat B."/>
            <person name="Grigoriev I.V."/>
            <person name="Corradi N."/>
            <person name="Roux C."/>
            <person name="Martin F.M."/>
        </authorList>
    </citation>
    <scope>NUCLEOTIDE SEQUENCE [LARGE SCALE GENOMIC DNA]</scope>
    <source>
        <strain evidence="2 3">DAOM 194757</strain>
    </source>
</reference>
<organism evidence="2 3">
    <name type="scientific">Gigaspora rosea</name>
    <dbReference type="NCBI Taxonomy" id="44941"/>
    <lineage>
        <taxon>Eukaryota</taxon>
        <taxon>Fungi</taxon>
        <taxon>Fungi incertae sedis</taxon>
        <taxon>Mucoromycota</taxon>
        <taxon>Glomeromycotina</taxon>
        <taxon>Glomeromycetes</taxon>
        <taxon>Diversisporales</taxon>
        <taxon>Gigasporaceae</taxon>
        <taxon>Gigaspora</taxon>
    </lineage>
</organism>
<keyword evidence="2" id="KW-0808">Transferase</keyword>
<dbReference type="PANTHER" id="PTHR44329">
    <property type="entry name" value="SERINE/THREONINE-PROTEIN KINASE TNNI3K-RELATED"/>
    <property type="match status" value="1"/>
</dbReference>
<dbReference type="EMBL" id="QKWP01002564">
    <property type="protein sequence ID" value="RIB02869.1"/>
    <property type="molecule type" value="Genomic_DNA"/>
</dbReference>
<dbReference type="GO" id="GO:0005524">
    <property type="term" value="F:ATP binding"/>
    <property type="evidence" value="ECO:0007669"/>
    <property type="project" value="InterPro"/>
</dbReference>
<dbReference type="AlphaFoldDB" id="A0A397U267"/>
<proteinExistence type="predicted"/>
<dbReference type="PROSITE" id="PS50011">
    <property type="entry name" value="PROTEIN_KINASE_DOM"/>
    <property type="match status" value="1"/>
</dbReference>
<accession>A0A397U267</accession>
<dbReference type="InterPro" id="IPR000719">
    <property type="entry name" value="Prot_kinase_dom"/>
</dbReference>
<protein>
    <submittedName>
        <fullName evidence="2">Kinase-like domain-containing protein</fullName>
    </submittedName>
</protein>
<dbReference type="InterPro" id="IPR011009">
    <property type="entry name" value="Kinase-like_dom_sf"/>
</dbReference>
<evidence type="ECO:0000313" key="2">
    <source>
        <dbReference type="EMBL" id="RIB02869.1"/>
    </source>
</evidence>
<dbReference type="Pfam" id="PF00069">
    <property type="entry name" value="Pkinase"/>
    <property type="match status" value="1"/>
</dbReference>
<evidence type="ECO:0000313" key="3">
    <source>
        <dbReference type="Proteomes" id="UP000266673"/>
    </source>
</evidence>
<dbReference type="STRING" id="44941.A0A397U267"/>
<feature type="domain" description="Protein kinase" evidence="1">
    <location>
        <begin position="19"/>
        <end position="271"/>
    </location>
</feature>
<dbReference type="OrthoDB" id="1923909at2759"/>
<keyword evidence="3" id="KW-1185">Reference proteome</keyword>
<sequence length="325" mass="37264">MDKIFLYKDTIEWIPFDRLSDIKEIGKGGFGSIYRATCSDGIRKIEKIKIDDKHKSNNDNYIYKRSREPNRIVALKTLSSSKRNQNFLDILREYANDGNIHKFLRSNFNQLTWKFMLEQLKNISFELFRIHNANYIHSDLHSGNILHNKGTSYISDLGLSKKVEENSSKDVIFGIMPYIAPEVLSGKQQFTQKADIYGFGVIMAEITTGQKPFDGYKFDIDLAIKICNGLRPNFASGTPNCYVELASLCMNSDPQERPDAWDINCEINNWIEKLTSDDENEIKNQFSNAGIIINTLPIVPQIHSDHMYTSKMIDTQKILNAIKGN</sequence>
<dbReference type="GO" id="GO:0004674">
    <property type="term" value="F:protein serine/threonine kinase activity"/>
    <property type="evidence" value="ECO:0007669"/>
    <property type="project" value="TreeGrafter"/>
</dbReference>
<keyword evidence="2" id="KW-0418">Kinase</keyword>
<dbReference type="Gene3D" id="1.10.510.10">
    <property type="entry name" value="Transferase(Phosphotransferase) domain 1"/>
    <property type="match status" value="1"/>
</dbReference>
<gene>
    <name evidence="2" type="ORF">C2G38_2049734</name>
</gene>
<dbReference type="InterPro" id="IPR051681">
    <property type="entry name" value="Ser/Thr_Kinases-Pseudokinases"/>
</dbReference>
<dbReference type="Proteomes" id="UP000266673">
    <property type="component" value="Unassembled WGS sequence"/>
</dbReference>
<evidence type="ECO:0000259" key="1">
    <source>
        <dbReference type="PROSITE" id="PS50011"/>
    </source>
</evidence>
<name>A0A397U267_9GLOM</name>
<dbReference type="SUPFAM" id="SSF56112">
    <property type="entry name" value="Protein kinase-like (PK-like)"/>
    <property type="match status" value="1"/>
</dbReference>
<comment type="caution">
    <text evidence="2">The sequence shown here is derived from an EMBL/GenBank/DDBJ whole genome shotgun (WGS) entry which is preliminary data.</text>
</comment>